<keyword evidence="8" id="KW-0408">Iron</keyword>
<reference evidence="14" key="1">
    <citation type="submission" date="2016-11" db="EMBL/GenBank/DDBJ databases">
        <authorList>
            <person name="Varghese N."/>
            <person name="Submissions S."/>
        </authorList>
    </citation>
    <scope>NUCLEOTIDE SEQUENCE [LARGE SCALE GENOMIC DNA]</scope>
    <source>
        <strain evidence="14">DSM 9756</strain>
    </source>
</reference>
<evidence type="ECO:0000313" key="14">
    <source>
        <dbReference type="Proteomes" id="UP000184076"/>
    </source>
</evidence>
<dbReference type="GO" id="GO:0031071">
    <property type="term" value="F:cysteine desulfurase activity"/>
    <property type="evidence" value="ECO:0007669"/>
    <property type="project" value="UniProtKB-EC"/>
</dbReference>
<dbReference type="EC" id="2.8.1.7" evidence="4"/>
<dbReference type="Pfam" id="PF00266">
    <property type="entry name" value="Aminotran_5"/>
    <property type="match status" value="1"/>
</dbReference>
<evidence type="ECO:0000256" key="3">
    <source>
        <dbReference type="ARBA" id="ARBA00006490"/>
    </source>
</evidence>
<dbReference type="Gene3D" id="3.90.1150.10">
    <property type="entry name" value="Aspartate Aminotransferase, domain 1"/>
    <property type="match status" value="1"/>
</dbReference>
<dbReference type="PROSITE" id="PS00595">
    <property type="entry name" value="AA_TRANSFER_CLASS_5"/>
    <property type="match status" value="1"/>
</dbReference>
<evidence type="ECO:0000256" key="4">
    <source>
        <dbReference type="ARBA" id="ARBA00012239"/>
    </source>
</evidence>
<accession>A0A1M5EPZ3</accession>
<comment type="function">
    <text evidence="2">Catalyzes the removal of elemental sulfur atoms from cysteine to produce alanine. Seems to participate in the biosynthesis of the nitrogenase metalloclusters by providing the inorganic sulfur required for the Fe-S core formation.</text>
</comment>
<dbReference type="PIRSF" id="PIRSF005572">
    <property type="entry name" value="NifS"/>
    <property type="match status" value="1"/>
</dbReference>
<evidence type="ECO:0000256" key="1">
    <source>
        <dbReference type="ARBA" id="ARBA00001933"/>
    </source>
</evidence>
<dbReference type="InterPro" id="IPR015422">
    <property type="entry name" value="PyrdxlP-dep_Trfase_small"/>
</dbReference>
<evidence type="ECO:0000256" key="11">
    <source>
        <dbReference type="RuleBase" id="RU004504"/>
    </source>
</evidence>
<comment type="similarity">
    <text evidence="3">Belongs to the class-V pyridoxal-phosphate-dependent aminotransferase family. NifS/IscS subfamily.</text>
</comment>
<dbReference type="AlphaFoldDB" id="A0A1M5EPZ3"/>
<dbReference type="InterPro" id="IPR000192">
    <property type="entry name" value="Aminotrans_V_dom"/>
</dbReference>
<dbReference type="SUPFAM" id="SSF53383">
    <property type="entry name" value="PLP-dependent transferases"/>
    <property type="match status" value="1"/>
</dbReference>
<evidence type="ECO:0000259" key="12">
    <source>
        <dbReference type="Pfam" id="PF00266"/>
    </source>
</evidence>
<keyword evidence="9" id="KW-0411">Iron-sulfur</keyword>
<keyword evidence="6" id="KW-0479">Metal-binding</keyword>
<dbReference type="InterPro" id="IPR020578">
    <property type="entry name" value="Aminotrans_V_PyrdxlP_BS"/>
</dbReference>
<dbReference type="STRING" id="1121391.SAMN02745206_02697"/>
<evidence type="ECO:0000256" key="7">
    <source>
        <dbReference type="ARBA" id="ARBA00022898"/>
    </source>
</evidence>
<dbReference type="InterPro" id="IPR015421">
    <property type="entry name" value="PyrdxlP-dep_Trfase_major"/>
</dbReference>
<evidence type="ECO:0000256" key="6">
    <source>
        <dbReference type="ARBA" id="ARBA00022723"/>
    </source>
</evidence>
<keyword evidence="5" id="KW-0808">Transferase</keyword>
<dbReference type="FunFam" id="3.40.640.10:FF:000084">
    <property type="entry name" value="IscS-like cysteine desulfurase"/>
    <property type="match status" value="1"/>
</dbReference>
<evidence type="ECO:0000256" key="10">
    <source>
        <dbReference type="ARBA" id="ARBA00050776"/>
    </source>
</evidence>
<evidence type="ECO:0000256" key="2">
    <source>
        <dbReference type="ARBA" id="ARBA00003120"/>
    </source>
</evidence>
<dbReference type="RefSeq" id="WP_073040339.1">
    <property type="nucleotide sequence ID" value="NZ_FQVB01000028.1"/>
</dbReference>
<dbReference type="InterPro" id="IPR016454">
    <property type="entry name" value="Cysteine_dSase"/>
</dbReference>
<protein>
    <recommendedName>
        <fullName evidence="4">cysteine desulfurase</fullName>
        <ecNumber evidence="4">2.8.1.7</ecNumber>
    </recommendedName>
</protein>
<evidence type="ECO:0000256" key="5">
    <source>
        <dbReference type="ARBA" id="ARBA00022679"/>
    </source>
</evidence>
<keyword evidence="14" id="KW-1185">Reference proteome</keyword>
<evidence type="ECO:0000313" key="13">
    <source>
        <dbReference type="EMBL" id="SHF81201.1"/>
    </source>
</evidence>
<comment type="catalytic activity">
    <reaction evidence="10">
        <text>(sulfur carrier)-H + L-cysteine = (sulfur carrier)-SH + L-alanine</text>
        <dbReference type="Rhea" id="RHEA:43892"/>
        <dbReference type="Rhea" id="RHEA-COMP:14737"/>
        <dbReference type="Rhea" id="RHEA-COMP:14739"/>
        <dbReference type="ChEBI" id="CHEBI:29917"/>
        <dbReference type="ChEBI" id="CHEBI:35235"/>
        <dbReference type="ChEBI" id="CHEBI:57972"/>
        <dbReference type="ChEBI" id="CHEBI:64428"/>
        <dbReference type="EC" id="2.8.1.7"/>
    </reaction>
</comment>
<dbReference type="GO" id="GO:0051536">
    <property type="term" value="F:iron-sulfur cluster binding"/>
    <property type="evidence" value="ECO:0007669"/>
    <property type="project" value="UniProtKB-KW"/>
</dbReference>
<gene>
    <name evidence="13" type="ORF">SAMN02745206_02697</name>
</gene>
<dbReference type="Gene3D" id="3.40.640.10">
    <property type="entry name" value="Type I PLP-dependent aspartate aminotransferase-like (Major domain)"/>
    <property type="match status" value="1"/>
</dbReference>
<dbReference type="PANTHER" id="PTHR11601">
    <property type="entry name" value="CYSTEINE DESULFURYLASE FAMILY MEMBER"/>
    <property type="match status" value="1"/>
</dbReference>
<dbReference type="OrthoDB" id="9808002at2"/>
<dbReference type="GO" id="GO:0046872">
    <property type="term" value="F:metal ion binding"/>
    <property type="evidence" value="ECO:0007669"/>
    <property type="project" value="UniProtKB-KW"/>
</dbReference>
<keyword evidence="7" id="KW-0663">Pyridoxal phosphate</keyword>
<dbReference type="InterPro" id="IPR015424">
    <property type="entry name" value="PyrdxlP-dep_Trfase"/>
</dbReference>
<feature type="domain" description="Aminotransferase class V" evidence="12">
    <location>
        <begin position="7"/>
        <end position="366"/>
    </location>
</feature>
<name>A0A1M5EPZ3_9BACT</name>
<evidence type="ECO:0000256" key="8">
    <source>
        <dbReference type="ARBA" id="ARBA00023004"/>
    </source>
</evidence>
<dbReference type="Proteomes" id="UP000184076">
    <property type="component" value="Unassembled WGS sequence"/>
</dbReference>
<evidence type="ECO:0000256" key="9">
    <source>
        <dbReference type="ARBA" id="ARBA00023014"/>
    </source>
</evidence>
<sequence>MELKDPIYLDYNATTPIDPRVAEAMRPCLDEIFGNPSSSHAYGRRARQAVEKAREQVAALLDCDPGEVVFTSGGTESNNMALLGVARALASKGRHIVTSRIEHPAVLEPCLALLEEGFDVTFVPVDGHGQVDPDHILRALRPDTILVSLMHSNNEVGTLQPIGQLAGPLRSRGVIFHTDAAQSVGKVPTRVSELGVDLLTVAGHKLYAPKGIGALYVRTGTPLARVLYGAGQEGGRRPGTENVLEIVGLGAAARCASDDLPREMERVRSLRDRLERRLLEAVPEARVNGHPRERLPNTLSISFPGLASDALLAALPQVAASAGAACHSDTVKISHVLEAMGLDPEVAKGTLRLSLGRFTDQDDVDRAAEGIVRAVRDLKNKK</sequence>
<organism evidence="13 14">
    <name type="scientific">Desulfacinum infernum DSM 9756</name>
    <dbReference type="NCBI Taxonomy" id="1121391"/>
    <lineage>
        <taxon>Bacteria</taxon>
        <taxon>Pseudomonadati</taxon>
        <taxon>Thermodesulfobacteriota</taxon>
        <taxon>Syntrophobacteria</taxon>
        <taxon>Syntrophobacterales</taxon>
        <taxon>Syntrophobacteraceae</taxon>
        <taxon>Desulfacinum</taxon>
    </lineage>
</organism>
<comment type="cofactor">
    <cofactor evidence="1 11">
        <name>pyridoxal 5'-phosphate</name>
        <dbReference type="ChEBI" id="CHEBI:597326"/>
    </cofactor>
</comment>
<dbReference type="PANTHER" id="PTHR11601:SF34">
    <property type="entry name" value="CYSTEINE DESULFURASE"/>
    <property type="match status" value="1"/>
</dbReference>
<proteinExistence type="inferred from homology"/>
<dbReference type="EMBL" id="FQVB01000028">
    <property type="protein sequence ID" value="SHF81201.1"/>
    <property type="molecule type" value="Genomic_DNA"/>
</dbReference>